<keyword evidence="1" id="KW-0812">Transmembrane</keyword>
<keyword evidence="1" id="KW-1133">Transmembrane helix</keyword>
<dbReference type="Proteomes" id="UP000054911">
    <property type="component" value="Unassembled WGS sequence"/>
</dbReference>
<evidence type="ECO:0000313" key="2">
    <source>
        <dbReference type="EMBL" id="SAK63697.1"/>
    </source>
</evidence>
<evidence type="ECO:0000256" key="1">
    <source>
        <dbReference type="SAM" id="Phobius"/>
    </source>
</evidence>
<feature type="transmembrane region" description="Helical" evidence="1">
    <location>
        <begin position="31"/>
        <end position="63"/>
    </location>
</feature>
<dbReference type="EMBL" id="FCOE02000008">
    <property type="protein sequence ID" value="SAK63697.1"/>
    <property type="molecule type" value="Genomic_DNA"/>
</dbReference>
<organism evidence="2 3">
    <name type="scientific">Caballeronia pedi</name>
    <dbReference type="NCBI Taxonomy" id="1777141"/>
    <lineage>
        <taxon>Bacteria</taxon>
        <taxon>Pseudomonadati</taxon>
        <taxon>Pseudomonadota</taxon>
        <taxon>Betaproteobacteria</taxon>
        <taxon>Burkholderiales</taxon>
        <taxon>Burkholderiaceae</taxon>
        <taxon>Caballeronia</taxon>
    </lineage>
</organism>
<protein>
    <recommendedName>
        <fullName evidence="4">Permease</fullName>
    </recommendedName>
</protein>
<sequence>MIGIAAFFIIVVCIAWLYKNFPSLGRATKLFALFLLGLIGGSMMVSANAGLLLGFVFPLTYLVKQVVDAKQAKQAKQG</sequence>
<evidence type="ECO:0008006" key="4">
    <source>
        <dbReference type="Google" id="ProtNLM"/>
    </source>
</evidence>
<proteinExistence type="predicted"/>
<evidence type="ECO:0000313" key="3">
    <source>
        <dbReference type="Proteomes" id="UP000054911"/>
    </source>
</evidence>
<accession>A0A158B325</accession>
<reference evidence="2" key="1">
    <citation type="submission" date="2016-01" db="EMBL/GenBank/DDBJ databases">
        <authorList>
            <person name="Peeters C."/>
        </authorList>
    </citation>
    <scope>NUCLEOTIDE SEQUENCE [LARGE SCALE GENOMIC DNA]</scope>
    <source>
        <strain evidence="2">LMG 29323</strain>
    </source>
</reference>
<dbReference type="AlphaFoldDB" id="A0A158B325"/>
<dbReference type="STRING" id="1777141.AWB80_02904"/>
<comment type="caution">
    <text evidence="2">The sequence shown here is derived from an EMBL/GenBank/DDBJ whole genome shotgun (WGS) entry which is preliminary data.</text>
</comment>
<keyword evidence="1" id="KW-0472">Membrane</keyword>
<keyword evidence="3" id="KW-1185">Reference proteome</keyword>
<dbReference type="RefSeq" id="WP_061175371.1">
    <property type="nucleotide sequence ID" value="NZ_FCOE02000008.1"/>
</dbReference>
<gene>
    <name evidence="2" type="ORF">AWB80_02904</name>
</gene>
<name>A0A158B325_9BURK</name>